<dbReference type="GO" id="GO:0004659">
    <property type="term" value="F:prenyltransferase activity"/>
    <property type="evidence" value="ECO:0007669"/>
    <property type="project" value="InterPro"/>
</dbReference>
<evidence type="ECO:0000256" key="3">
    <source>
        <dbReference type="ARBA" id="ARBA00022679"/>
    </source>
</evidence>
<evidence type="ECO:0000256" key="2">
    <source>
        <dbReference type="ARBA" id="ARBA00006706"/>
    </source>
</evidence>
<dbReference type="InterPro" id="IPR033749">
    <property type="entry name" value="Polyprenyl_synt_CS"/>
</dbReference>
<dbReference type="GO" id="GO:0008299">
    <property type="term" value="P:isoprenoid biosynthetic process"/>
    <property type="evidence" value="ECO:0007669"/>
    <property type="project" value="InterPro"/>
</dbReference>
<dbReference type="AlphaFoldDB" id="A0A0G1RD13"/>
<organism evidence="7 8">
    <name type="scientific">Candidatus Amesbacteria bacterium GW2011_GWA2_47_11</name>
    <dbReference type="NCBI Taxonomy" id="1618357"/>
    <lineage>
        <taxon>Bacteria</taxon>
        <taxon>Candidatus Amesiibacteriota</taxon>
    </lineage>
</organism>
<dbReference type="InterPro" id="IPR008949">
    <property type="entry name" value="Isoprenoid_synthase_dom_sf"/>
</dbReference>
<keyword evidence="4" id="KW-0479">Metal-binding</keyword>
<reference evidence="7 8" key="1">
    <citation type="journal article" date="2015" name="Nature">
        <title>rRNA introns, odd ribosomes, and small enigmatic genomes across a large radiation of phyla.</title>
        <authorList>
            <person name="Brown C.T."/>
            <person name="Hug L.A."/>
            <person name="Thomas B.C."/>
            <person name="Sharon I."/>
            <person name="Castelle C.J."/>
            <person name="Singh A."/>
            <person name="Wilkins M.J."/>
            <person name="Williams K.H."/>
            <person name="Banfield J.F."/>
        </authorList>
    </citation>
    <scope>NUCLEOTIDE SEQUENCE [LARGE SCALE GENOMIC DNA]</scope>
</reference>
<evidence type="ECO:0000313" key="8">
    <source>
        <dbReference type="Proteomes" id="UP000034607"/>
    </source>
</evidence>
<keyword evidence="5" id="KW-0460">Magnesium</keyword>
<dbReference type="Proteomes" id="UP000034607">
    <property type="component" value="Unassembled WGS sequence"/>
</dbReference>
<comment type="cofactor">
    <cofactor evidence="1">
        <name>Mg(2+)</name>
        <dbReference type="ChEBI" id="CHEBI:18420"/>
    </cofactor>
</comment>
<evidence type="ECO:0000256" key="1">
    <source>
        <dbReference type="ARBA" id="ARBA00001946"/>
    </source>
</evidence>
<comment type="caution">
    <text evidence="7">The sequence shown here is derived from an EMBL/GenBank/DDBJ whole genome shotgun (WGS) entry which is preliminary data.</text>
</comment>
<gene>
    <name evidence="7" type="ORF">UX78_C0028G0007</name>
</gene>
<keyword evidence="3 6" id="KW-0808">Transferase</keyword>
<accession>A0A0G1RD13</accession>
<evidence type="ECO:0000313" key="7">
    <source>
        <dbReference type="EMBL" id="KKU55012.1"/>
    </source>
</evidence>
<dbReference type="PANTHER" id="PTHR12001">
    <property type="entry name" value="GERANYLGERANYL PYROPHOSPHATE SYNTHASE"/>
    <property type="match status" value="1"/>
</dbReference>
<evidence type="ECO:0000256" key="5">
    <source>
        <dbReference type="ARBA" id="ARBA00022842"/>
    </source>
</evidence>
<sequence length="355" mass="40445">MVNSFAEVLAAKRDKVWGVIEGYLGNPKYPQAFSIPSHYDGLCRAHWEIVREYPERKGKYIRPTLVMLTAAAMGVRESLALQTAAAMQVSEDWLLIHDDLEDDSEFRRGKPTLHKMFGDKLAINAGDALHVIMWKILLDNQKILKKDVFLRVLEEFYVMLTRTVLGQGGEIKWAIDGRIGLDDSDWFFIADGKTSYYTVAGPMRLGGIIAGGTPQQLSLLTDFGKRLGRCYQLVDDILDLTSDFRGLKGKLRFNDLYEGKTTMILAHLLRSARKSEREEIINFLAKPRGDKKESEVLKIVGLMHKRGSIMYAREKAKKIGEEARDIFEGRLRFLSKNPARSYLKMGISFILDRDY</sequence>
<evidence type="ECO:0000256" key="6">
    <source>
        <dbReference type="RuleBase" id="RU004466"/>
    </source>
</evidence>
<dbReference type="SFLD" id="SFLDS00005">
    <property type="entry name" value="Isoprenoid_Synthase_Type_I"/>
    <property type="match status" value="1"/>
</dbReference>
<dbReference type="PROSITE" id="PS00723">
    <property type="entry name" value="POLYPRENYL_SYNTHASE_1"/>
    <property type="match status" value="1"/>
</dbReference>
<dbReference type="GO" id="GO:0046872">
    <property type="term" value="F:metal ion binding"/>
    <property type="evidence" value="ECO:0007669"/>
    <property type="project" value="UniProtKB-KW"/>
</dbReference>
<name>A0A0G1RD13_9BACT</name>
<dbReference type="PANTHER" id="PTHR12001:SF85">
    <property type="entry name" value="SHORT CHAIN ISOPRENYL DIPHOSPHATE SYNTHASE"/>
    <property type="match status" value="1"/>
</dbReference>
<dbReference type="CDD" id="cd00685">
    <property type="entry name" value="Trans_IPPS_HT"/>
    <property type="match status" value="1"/>
</dbReference>
<dbReference type="PROSITE" id="PS00444">
    <property type="entry name" value="POLYPRENYL_SYNTHASE_2"/>
    <property type="match status" value="1"/>
</dbReference>
<dbReference type="EMBL" id="LCNM01000028">
    <property type="protein sequence ID" value="KKU55012.1"/>
    <property type="molecule type" value="Genomic_DNA"/>
</dbReference>
<comment type="similarity">
    <text evidence="2 6">Belongs to the FPP/GGPP synthase family.</text>
</comment>
<dbReference type="Pfam" id="PF00348">
    <property type="entry name" value="polyprenyl_synt"/>
    <property type="match status" value="1"/>
</dbReference>
<protein>
    <submittedName>
        <fullName evidence="7">Polyprenyl synthetase</fullName>
    </submittedName>
</protein>
<dbReference type="InterPro" id="IPR000092">
    <property type="entry name" value="Polyprenyl_synt"/>
</dbReference>
<dbReference type="Gene3D" id="1.10.600.10">
    <property type="entry name" value="Farnesyl Diphosphate Synthase"/>
    <property type="match status" value="1"/>
</dbReference>
<evidence type="ECO:0000256" key="4">
    <source>
        <dbReference type="ARBA" id="ARBA00022723"/>
    </source>
</evidence>
<proteinExistence type="inferred from homology"/>
<dbReference type="SUPFAM" id="SSF48576">
    <property type="entry name" value="Terpenoid synthases"/>
    <property type="match status" value="1"/>
</dbReference>